<feature type="compositionally biased region" description="Polar residues" evidence="1">
    <location>
        <begin position="380"/>
        <end position="393"/>
    </location>
</feature>
<evidence type="ECO:0000313" key="3">
    <source>
        <dbReference type="Proteomes" id="UP000559256"/>
    </source>
</evidence>
<dbReference type="Gene3D" id="2.40.50.40">
    <property type="match status" value="1"/>
</dbReference>
<feature type="compositionally biased region" description="Low complexity" evidence="1">
    <location>
        <begin position="319"/>
        <end position="332"/>
    </location>
</feature>
<feature type="compositionally biased region" description="Basic residues" evidence="1">
    <location>
        <begin position="1"/>
        <end position="20"/>
    </location>
</feature>
<dbReference type="SUPFAM" id="SSF54160">
    <property type="entry name" value="Chromo domain-like"/>
    <property type="match status" value="1"/>
</dbReference>
<accession>A0A8H5GHK3</accession>
<dbReference type="Proteomes" id="UP000559256">
    <property type="component" value="Unassembled WGS sequence"/>
</dbReference>
<keyword evidence="3" id="KW-1185">Reference proteome</keyword>
<organism evidence="2 3">
    <name type="scientific">Tetrapyrgos nigripes</name>
    <dbReference type="NCBI Taxonomy" id="182062"/>
    <lineage>
        <taxon>Eukaryota</taxon>
        <taxon>Fungi</taxon>
        <taxon>Dikarya</taxon>
        <taxon>Basidiomycota</taxon>
        <taxon>Agaricomycotina</taxon>
        <taxon>Agaricomycetes</taxon>
        <taxon>Agaricomycetidae</taxon>
        <taxon>Agaricales</taxon>
        <taxon>Marasmiineae</taxon>
        <taxon>Marasmiaceae</taxon>
        <taxon>Tetrapyrgos</taxon>
    </lineage>
</organism>
<reference evidence="2 3" key="1">
    <citation type="journal article" date="2020" name="ISME J.">
        <title>Uncovering the hidden diversity of litter-decomposition mechanisms in mushroom-forming fungi.</title>
        <authorList>
            <person name="Floudas D."/>
            <person name="Bentzer J."/>
            <person name="Ahren D."/>
            <person name="Johansson T."/>
            <person name="Persson P."/>
            <person name="Tunlid A."/>
        </authorList>
    </citation>
    <scope>NUCLEOTIDE SEQUENCE [LARGE SCALE GENOMIC DNA]</scope>
    <source>
        <strain evidence="2 3">CBS 291.85</strain>
    </source>
</reference>
<evidence type="ECO:0008006" key="4">
    <source>
        <dbReference type="Google" id="ProtNLM"/>
    </source>
</evidence>
<name>A0A8H5GHK3_9AGAR</name>
<feature type="region of interest" description="Disordered" evidence="1">
    <location>
        <begin position="1"/>
        <end position="27"/>
    </location>
</feature>
<feature type="region of interest" description="Disordered" evidence="1">
    <location>
        <begin position="516"/>
        <end position="559"/>
    </location>
</feature>
<proteinExistence type="predicted"/>
<feature type="compositionally biased region" description="Polar residues" evidence="1">
    <location>
        <begin position="279"/>
        <end position="289"/>
    </location>
</feature>
<protein>
    <recommendedName>
        <fullName evidence="4">Chromo domain-containing protein</fullName>
    </recommendedName>
</protein>
<dbReference type="InterPro" id="IPR016197">
    <property type="entry name" value="Chromo-like_dom_sf"/>
</dbReference>
<comment type="caution">
    <text evidence="2">The sequence shown here is derived from an EMBL/GenBank/DDBJ whole genome shotgun (WGS) entry which is preliminary data.</text>
</comment>
<feature type="region of interest" description="Disordered" evidence="1">
    <location>
        <begin position="304"/>
        <end position="396"/>
    </location>
</feature>
<feature type="compositionally biased region" description="Basic and acidic residues" evidence="1">
    <location>
        <begin position="549"/>
        <end position="559"/>
    </location>
</feature>
<evidence type="ECO:0000256" key="1">
    <source>
        <dbReference type="SAM" id="MobiDB-lite"/>
    </source>
</evidence>
<sequence>MPKEKKLKKRKRRTLSKPKKRTPDHVKEEQYEVEIIKKARVTEKKTWEYLVSWSGYDTDEDSYVNSLLYSQLDHSLQSVISSSENLEVWLMSSPIIGRSLCHYDFWRGHKSQLSFLESELGGSPGIQRDERDPPEPGTVLTPTNEWIEEERAYFHQAYVLRLPQPHVQNNSEDDEFLPLESSEGEFSEPLREPRSQTARSTIRLHLPNRSSKRQPQSVQEDSDSEEIDEVIRPRKRKRVVPKTPEVDGAEEDEDDEDDDDDVPLTELKAFRDEKMRPSANASKSAALSQPTETYFDITSLSINDSTFASEDPSPPMKATPTPSNMPSISISPKPKPPHLFIPSSSTHRISTSTSFQAPPFRKKTDKGKEKEKPKPMTLLPTPSSATPANSGLTTKRRLAESALNLSTPKEIIAELDKKRYESFKFKKLDPAEVAMRAVETGPDEIREKAQDAGWQQSTVDEDPQMHDSSWPLEQDSWRTDIYSPDFGRSPLWPTRTPEFVPSTSLLSPPPTPVMERTMTSFNARPSPSQSPVIEPKYTAGDHPNSSRSDQQERGRVDGFDDFDSFRLDDHIDGSGLLGFKDLEPAFEDLFLDLANDVSCSALPVKPAEIDQQAEAARNPPIPVTPKSRKLEAVDKPNFFFSPRKRLPATHRPWKWSGRIRLFMEVQLSSVVDRKGRIATPSFEELCDAALVTTTPVVRDGMSFMVAMSSTKALDLKMFNVHALCSILPACKKVQQVAVLREVLDSRDDTMVNGEEDVTDGALKKLGKYMISQKMIPMVEFYLDQRPAGIIIFIPPNMRGLLEQLGIPIRSASQCSFIAALLPWSLPPIPSRGEPTKNMWENPSSSSLTRIPVASMQTEPKSSTEMGFREKLRFLRFPSCLLEVLQSGTRKPYYIFSDAHPSKEVDLECKILQSILQHPSLARQTKYITNLTEHRNSVRLVFLHAASLPDLHILPFLADLKRKKCEEGALDVGFYLFGSSSAVDRNQWRFEEVYCLGGVVTFTPLALAKNPDGLSRIFQRVSEHPLWVGYVIPSVIGLAVKLHYGALGLDVMKEFDNGTFIFNSLLSDIDNGILGLLRAPAFENRDDWVLEQADSVLRDPRDTLEYCLQDFERRYDHIPESEWIAAVELELTGDLRKMHVQPIIMDNYRRMVVLTSAGQENHNSGGLEWVNCDDFRFDDDNDDMQT</sequence>
<feature type="compositionally biased region" description="Low complexity" evidence="1">
    <location>
        <begin position="343"/>
        <end position="354"/>
    </location>
</feature>
<gene>
    <name evidence="2" type="ORF">D9758_008088</name>
</gene>
<feature type="region of interest" description="Disordered" evidence="1">
    <location>
        <begin position="442"/>
        <end position="473"/>
    </location>
</feature>
<feature type="region of interest" description="Disordered" evidence="1">
    <location>
        <begin position="181"/>
        <end position="289"/>
    </location>
</feature>
<feature type="region of interest" description="Disordered" evidence="1">
    <location>
        <begin position="119"/>
        <end position="143"/>
    </location>
</feature>
<dbReference type="OrthoDB" id="433924at2759"/>
<feature type="compositionally biased region" description="Polar residues" evidence="1">
    <location>
        <begin position="517"/>
        <end position="531"/>
    </location>
</feature>
<feature type="compositionally biased region" description="Acidic residues" evidence="1">
    <location>
        <begin position="247"/>
        <end position="263"/>
    </location>
</feature>
<dbReference type="AlphaFoldDB" id="A0A8H5GHK3"/>
<evidence type="ECO:0000313" key="2">
    <source>
        <dbReference type="EMBL" id="KAF5364934.1"/>
    </source>
</evidence>
<dbReference type="EMBL" id="JAACJM010000030">
    <property type="protein sequence ID" value="KAF5364934.1"/>
    <property type="molecule type" value="Genomic_DNA"/>
</dbReference>